<reference evidence="2 3" key="1">
    <citation type="submission" date="2016-08" db="EMBL/GenBank/DDBJ databases">
        <title>Genome sequence of Clavibacter michiganensis subsp. michiganensis strain CASJ007.</title>
        <authorList>
            <person name="Thapa S.P."/>
            <person name="Coaker G."/>
        </authorList>
    </citation>
    <scope>NUCLEOTIDE SEQUENCE [LARGE SCALE GENOMIC DNA]</scope>
    <source>
        <strain evidence="2">CASJ007</strain>
    </source>
</reference>
<comment type="caution">
    <text evidence="2">The sequence shown here is derived from an EMBL/GenBank/DDBJ whole genome shotgun (WGS) entry which is preliminary data.</text>
</comment>
<gene>
    <name evidence="2" type="ORF">CMMCAS07_06015</name>
</gene>
<evidence type="ECO:0000313" key="2">
    <source>
        <dbReference type="EMBL" id="OUE04481.1"/>
    </source>
</evidence>
<proteinExistence type="predicted"/>
<protein>
    <submittedName>
        <fullName evidence="2">Uncharacterized protein</fullName>
    </submittedName>
</protein>
<keyword evidence="3" id="KW-1185">Reference proteome</keyword>
<dbReference type="AlphaFoldDB" id="A0A251XM06"/>
<dbReference type="EMBL" id="MDHH01000001">
    <property type="protein sequence ID" value="OUE04481.1"/>
    <property type="molecule type" value="Genomic_DNA"/>
</dbReference>
<feature type="region of interest" description="Disordered" evidence="1">
    <location>
        <begin position="24"/>
        <end position="56"/>
    </location>
</feature>
<feature type="region of interest" description="Disordered" evidence="1">
    <location>
        <begin position="75"/>
        <end position="96"/>
    </location>
</feature>
<evidence type="ECO:0000256" key="1">
    <source>
        <dbReference type="SAM" id="MobiDB-lite"/>
    </source>
</evidence>
<feature type="compositionally biased region" description="Low complexity" evidence="1">
    <location>
        <begin position="81"/>
        <end position="94"/>
    </location>
</feature>
<sequence length="120" mass="12290">MVAVAEELLALGDVLVDLEVAAGERAESREDPRGALLEGGPAHQARREDRPALTIGFGGRPVPLSSLIASNASPVGSMPTASSAAPSVSASASAKRNGFTADWMEKARALSPPRACGRRA</sequence>
<dbReference type="Proteomes" id="UP000195062">
    <property type="component" value="Unassembled WGS sequence"/>
</dbReference>
<organism evidence="2 3">
    <name type="scientific">Clavibacter michiganensis subsp. michiganensis</name>
    <dbReference type="NCBI Taxonomy" id="33013"/>
    <lineage>
        <taxon>Bacteria</taxon>
        <taxon>Bacillati</taxon>
        <taxon>Actinomycetota</taxon>
        <taxon>Actinomycetes</taxon>
        <taxon>Micrococcales</taxon>
        <taxon>Microbacteriaceae</taxon>
        <taxon>Clavibacter</taxon>
    </lineage>
</organism>
<evidence type="ECO:0000313" key="3">
    <source>
        <dbReference type="Proteomes" id="UP000195062"/>
    </source>
</evidence>
<feature type="compositionally biased region" description="Basic and acidic residues" evidence="1">
    <location>
        <begin position="24"/>
        <end position="33"/>
    </location>
</feature>
<accession>A0A251XM06</accession>
<name>A0A251XM06_CLAMM</name>